<accession>A0A835V2B0</accession>
<name>A0A835V2B0_VANPL</name>
<reference evidence="1 2" key="1">
    <citation type="journal article" date="2020" name="Nat. Food">
        <title>A phased Vanilla planifolia genome enables genetic improvement of flavour and production.</title>
        <authorList>
            <person name="Hasing T."/>
            <person name="Tang H."/>
            <person name="Brym M."/>
            <person name="Khazi F."/>
            <person name="Huang T."/>
            <person name="Chambers A.H."/>
        </authorList>
    </citation>
    <scope>NUCLEOTIDE SEQUENCE [LARGE SCALE GENOMIC DNA]</scope>
    <source>
        <tissue evidence="1">Leaf</tissue>
    </source>
</reference>
<dbReference type="Proteomes" id="UP000639772">
    <property type="component" value="Unassembled WGS sequence"/>
</dbReference>
<protein>
    <submittedName>
        <fullName evidence="1">Uncharacterized protein</fullName>
    </submittedName>
</protein>
<sequence>MGKEVEERQEVFIKAKYPKNFIDDTLKVHFNGFVHMPYNPRVQNFLGDIYSPIFINVKAKHHESPSLSSVRGSNQLNEEINDATKRNNEYDICCLSDIHLGSFKQGNKDLKLLKVCM</sequence>
<evidence type="ECO:0000313" key="2">
    <source>
        <dbReference type="Proteomes" id="UP000639772"/>
    </source>
</evidence>
<organism evidence="1 2">
    <name type="scientific">Vanilla planifolia</name>
    <name type="common">Vanilla</name>
    <dbReference type="NCBI Taxonomy" id="51239"/>
    <lineage>
        <taxon>Eukaryota</taxon>
        <taxon>Viridiplantae</taxon>
        <taxon>Streptophyta</taxon>
        <taxon>Embryophyta</taxon>
        <taxon>Tracheophyta</taxon>
        <taxon>Spermatophyta</taxon>
        <taxon>Magnoliopsida</taxon>
        <taxon>Liliopsida</taxon>
        <taxon>Asparagales</taxon>
        <taxon>Orchidaceae</taxon>
        <taxon>Vanilloideae</taxon>
        <taxon>Vanilleae</taxon>
        <taxon>Vanilla</taxon>
    </lineage>
</organism>
<gene>
    <name evidence="1" type="ORF">HPP92_010252</name>
</gene>
<dbReference type="EMBL" id="JADCNM010000005">
    <property type="protein sequence ID" value="KAG0482168.1"/>
    <property type="molecule type" value="Genomic_DNA"/>
</dbReference>
<evidence type="ECO:0000313" key="1">
    <source>
        <dbReference type="EMBL" id="KAG0482168.1"/>
    </source>
</evidence>
<proteinExistence type="predicted"/>
<comment type="caution">
    <text evidence="1">The sequence shown here is derived from an EMBL/GenBank/DDBJ whole genome shotgun (WGS) entry which is preliminary data.</text>
</comment>
<dbReference type="AlphaFoldDB" id="A0A835V2B0"/>